<gene>
    <name evidence="1" type="ORF">HUJ06_019489</name>
</gene>
<organism evidence="1 2">
    <name type="scientific">Nelumbo nucifera</name>
    <name type="common">Sacred lotus</name>
    <dbReference type="NCBI Taxonomy" id="4432"/>
    <lineage>
        <taxon>Eukaryota</taxon>
        <taxon>Viridiplantae</taxon>
        <taxon>Streptophyta</taxon>
        <taxon>Embryophyta</taxon>
        <taxon>Tracheophyta</taxon>
        <taxon>Spermatophyta</taxon>
        <taxon>Magnoliopsida</taxon>
        <taxon>Proteales</taxon>
        <taxon>Nelumbonaceae</taxon>
        <taxon>Nelumbo</taxon>
    </lineage>
</organism>
<dbReference type="Proteomes" id="UP000607653">
    <property type="component" value="Unassembled WGS sequence"/>
</dbReference>
<dbReference type="EMBL" id="DUZY01000001">
    <property type="protein sequence ID" value="DAD18026.1"/>
    <property type="molecule type" value="Genomic_DNA"/>
</dbReference>
<protein>
    <submittedName>
        <fullName evidence="1">Uncharacterized protein</fullName>
    </submittedName>
</protein>
<sequence>MEKHKGCFALNSIPIPNKLYIQKEKEKKVKNLQIINHNYSASASSTVSMLHLSNKYLQDNSL</sequence>
<keyword evidence="2" id="KW-1185">Reference proteome</keyword>
<reference evidence="1 2" key="1">
    <citation type="journal article" date="2020" name="Mol. Biol. Evol.">
        <title>Distinct Expression and Methylation Patterns for Genes with Different Fates following a Single Whole-Genome Duplication in Flowering Plants.</title>
        <authorList>
            <person name="Shi T."/>
            <person name="Rahmani R.S."/>
            <person name="Gugger P.F."/>
            <person name="Wang M."/>
            <person name="Li H."/>
            <person name="Zhang Y."/>
            <person name="Li Z."/>
            <person name="Wang Q."/>
            <person name="Van de Peer Y."/>
            <person name="Marchal K."/>
            <person name="Chen J."/>
        </authorList>
    </citation>
    <scope>NUCLEOTIDE SEQUENCE [LARGE SCALE GENOMIC DNA]</scope>
    <source>
        <tissue evidence="1">Leaf</tissue>
    </source>
</reference>
<evidence type="ECO:0000313" key="1">
    <source>
        <dbReference type="EMBL" id="DAD18026.1"/>
    </source>
</evidence>
<proteinExistence type="predicted"/>
<comment type="caution">
    <text evidence="1">The sequence shown here is derived from an EMBL/GenBank/DDBJ whole genome shotgun (WGS) entry which is preliminary data.</text>
</comment>
<dbReference type="AlphaFoldDB" id="A0A822XG80"/>
<name>A0A822XG80_NELNU</name>
<evidence type="ECO:0000313" key="2">
    <source>
        <dbReference type="Proteomes" id="UP000607653"/>
    </source>
</evidence>
<accession>A0A822XG80</accession>